<reference evidence="5 6" key="1">
    <citation type="journal article" date="2020" name="BMC Genomics">
        <title>Intraspecific diversification of the crop wild relative Brassica cretica Lam. using demographic model selection.</title>
        <authorList>
            <person name="Kioukis A."/>
            <person name="Michalopoulou V.A."/>
            <person name="Briers L."/>
            <person name="Pirintsos S."/>
            <person name="Studholme D.J."/>
            <person name="Pavlidis P."/>
            <person name="Sarris P.F."/>
        </authorList>
    </citation>
    <scope>NUCLEOTIDE SEQUENCE [LARGE SCALE GENOMIC DNA]</scope>
    <source>
        <strain evidence="6">cv. PFS-1207/04</strain>
    </source>
</reference>
<dbReference type="InterPro" id="IPR023222">
    <property type="entry name" value="PsbQ-like_dom_sf"/>
</dbReference>
<proteinExistence type="predicted"/>
<dbReference type="InterPro" id="IPR036875">
    <property type="entry name" value="Znf_CCHC_sf"/>
</dbReference>
<evidence type="ECO:0000256" key="1">
    <source>
        <dbReference type="ARBA" id="ARBA00023078"/>
    </source>
</evidence>
<dbReference type="InterPro" id="IPR001878">
    <property type="entry name" value="Znf_CCHC"/>
</dbReference>
<dbReference type="EMBL" id="QGKV02000759">
    <property type="protein sequence ID" value="KAF3561764.1"/>
    <property type="molecule type" value="Genomic_DNA"/>
</dbReference>
<dbReference type="PANTHER" id="PTHR31286:SF181">
    <property type="entry name" value="ZINC KNUCKLE (CCHC-TYPE) FAMILY PROTEIN"/>
    <property type="match status" value="1"/>
</dbReference>
<keyword evidence="2" id="KW-0862">Zinc</keyword>
<dbReference type="Gene3D" id="1.20.120.290">
    <property type="entry name" value="Oxygen-evolving enhancer protein 3 (PsbQ), four-helix up-down bundle"/>
    <property type="match status" value="1"/>
</dbReference>
<organism evidence="5 6">
    <name type="scientific">Brassica cretica</name>
    <name type="common">Mustard</name>
    <dbReference type="NCBI Taxonomy" id="69181"/>
    <lineage>
        <taxon>Eukaryota</taxon>
        <taxon>Viridiplantae</taxon>
        <taxon>Streptophyta</taxon>
        <taxon>Embryophyta</taxon>
        <taxon>Tracheophyta</taxon>
        <taxon>Spermatophyta</taxon>
        <taxon>Magnoliopsida</taxon>
        <taxon>eudicotyledons</taxon>
        <taxon>Gunneridae</taxon>
        <taxon>Pentapetalae</taxon>
        <taxon>rosids</taxon>
        <taxon>malvids</taxon>
        <taxon>Brassicales</taxon>
        <taxon>Brassicaceae</taxon>
        <taxon>Brassiceae</taxon>
        <taxon>Brassica</taxon>
    </lineage>
</organism>
<evidence type="ECO:0000313" key="6">
    <source>
        <dbReference type="Proteomes" id="UP000266723"/>
    </source>
</evidence>
<feature type="region of interest" description="Disordered" evidence="3">
    <location>
        <begin position="273"/>
        <end position="301"/>
    </location>
</feature>
<evidence type="ECO:0000256" key="3">
    <source>
        <dbReference type="SAM" id="MobiDB-lite"/>
    </source>
</evidence>
<keyword evidence="1" id="KW-0793">Thylakoid</keyword>
<protein>
    <recommendedName>
        <fullName evidence="4">CCHC-type domain-containing protein</fullName>
    </recommendedName>
</protein>
<keyword evidence="2" id="KW-0479">Metal-binding</keyword>
<accession>A0ABQ7CR03</accession>
<dbReference type="SUPFAM" id="SSF57756">
    <property type="entry name" value="Retrovirus zinc finger-like domains"/>
    <property type="match status" value="1"/>
</dbReference>
<comment type="caution">
    <text evidence="5">The sequence shown here is derived from an EMBL/GenBank/DDBJ whole genome shotgun (WGS) entry which is preliminary data.</text>
</comment>
<evidence type="ECO:0000313" key="5">
    <source>
        <dbReference type="EMBL" id="KAF3561764.1"/>
    </source>
</evidence>
<dbReference type="Proteomes" id="UP000266723">
    <property type="component" value="Unassembled WGS sequence"/>
</dbReference>
<dbReference type="InterPro" id="IPR040256">
    <property type="entry name" value="At4g02000-like"/>
</dbReference>
<sequence length="317" mass="35334">MIVAGFTEPKKDHGYELIEKLEAGVQNMLQIVEDRKRDTVAPKQKEILLYVVLKNVPPQLYSLDGICVVASGIGDPLQTEKSRLDPYHFGDTKVKVEIDLSQTPPEVVEVRDTQGNSVRINVEYPNLPPKCLNCGKYGHLMNRCHKPLVKKTQVQKKEKVVSVVKSGEDVSLVAAYQGDDPKGKEEECIGVSLRARSRSLRRSQSRERARARALSSPSEGARVVGREALVAEELKGSLEASKASVETVLNSEVESVMVEKLVIEGDKSFEEGEIEEVEEEVEKNSSKMSQGGAFESKEEESVWITKHSKSYRRALRQ</sequence>
<gene>
    <name evidence="5" type="ORF">DY000_02017350</name>
</gene>
<dbReference type="InterPro" id="IPR048563">
    <property type="entry name" value="CYP38_PsbQ-like"/>
</dbReference>
<keyword evidence="6" id="KW-1185">Reference proteome</keyword>
<evidence type="ECO:0000259" key="4">
    <source>
        <dbReference type="PROSITE" id="PS50158"/>
    </source>
</evidence>
<dbReference type="PANTHER" id="PTHR31286">
    <property type="entry name" value="GLYCINE-RICH CELL WALL STRUCTURAL PROTEIN 1.8-LIKE"/>
    <property type="match status" value="1"/>
</dbReference>
<keyword evidence="2" id="KW-0863">Zinc-finger</keyword>
<feature type="domain" description="CCHC-type" evidence="4">
    <location>
        <begin position="130"/>
        <end position="144"/>
    </location>
</feature>
<evidence type="ECO:0000256" key="2">
    <source>
        <dbReference type="PROSITE-ProRule" id="PRU00047"/>
    </source>
</evidence>
<dbReference type="PROSITE" id="PS50158">
    <property type="entry name" value="ZF_CCHC"/>
    <property type="match status" value="1"/>
</dbReference>
<dbReference type="Pfam" id="PF21329">
    <property type="entry name" value="CYP38_PsbQ-like"/>
    <property type="match status" value="1"/>
</dbReference>
<name>A0ABQ7CR03_BRACR</name>